<dbReference type="InterPro" id="IPR033390">
    <property type="entry name" value="Rv2179c-like"/>
</dbReference>
<sequence length="272" mass="30642">MILPTLEYLKTIKSSPVIHITDIETGAKGPDAHIFSAAVVTVDIYQRRILNQTYMLISDEGQENRTKDAIDQQDSTMAFWERQKEESPEAYAELFSPAKNDERLSLPEALHQIAYYIKENTPEGTKPQVMGNGPEFDNVILSHAYEEAGIEQPWQFRGNQSLRTACLLGRLLLGVDPKYTLERKGPLHHALYDALHEAEYFIEITSALITAVTKGHSVVDMANEQQNMFKSSLLKALGYQQNSDKELVDLLAEVEFNRKALHNGEAEACTCQ</sequence>
<dbReference type="GO" id="GO:0003676">
    <property type="term" value="F:nucleic acid binding"/>
    <property type="evidence" value="ECO:0007669"/>
    <property type="project" value="InterPro"/>
</dbReference>
<dbReference type="InterPro" id="IPR012337">
    <property type="entry name" value="RNaseH-like_sf"/>
</dbReference>
<dbReference type="AlphaFoldDB" id="A9M4T8"/>
<protein>
    <submittedName>
        <fullName evidence="2">Putative exodeoxyribonuclease</fullName>
    </submittedName>
</protein>
<keyword evidence="2" id="KW-0614">Plasmid</keyword>
<evidence type="ECO:0000313" key="2">
    <source>
        <dbReference type="EMBL" id="ABX77117.1"/>
    </source>
</evidence>
<dbReference type="RefSeq" id="WP_012219929.1">
    <property type="nucleotide sequence ID" value="NC_010113.1"/>
</dbReference>
<evidence type="ECO:0000259" key="1">
    <source>
        <dbReference type="Pfam" id="PF16473"/>
    </source>
</evidence>
<geneLocation type="plasmid" evidence="2">
    <name>p0908</name>
</geneLocation>
<dbReference type="Pfam" id="PF16473">
    <property type="entry name" value="Rv2179c-like"/>
    <property type="match status" value="1"/>
</dbReference>
<organism evidence="2">
    <name type="scientific">Vibrio sp. 0908</name>
    <dbReference type="NCBI Taxonomy" id="452802"/>
    <lineage>
        <taxon>Bacteria</taxon>
        <taxon>Pseudomonadati</taxon>
        <taxon>Pseudomonadota</taxon>
        <taxon>Gammaproteobacteria</taxon>
        <taxon>Vibrionales</taxon>
        <taxon>Vibrionaceae</taxon>
        <taxon>Vibrio</taxon>
    </lineage>
</organism>
<accession>A9M4T8</accession>
<proteinExistence type="predicted"/>
<dbReference type="EMBL" id="CP000756">
    <property type="protein sequence ID" value="ABX77117.1"/>
    <property type="molecule type" value="Genomic_DNA"/>
</dbReference>
<gene>
    <name evidence="2" type="ORF">BMSC_0005</name>
</gene>
<dbReference type="Gene3D" id="3.30.420.10">
    <property type="entry name" value="Ribonuclease H-like superfamily/Ribonuclease H"/>
    <property type="match status" value="1"/>
</dbReference>
<dbReference type="SUPFAM" id="SSF53098">
    <property type="entry name" value="Ribonuclease H-like"/>
    <property type="match status" value="1"/>
</dbReference>
<reference evidence="2" key="1">
    <citation type="journal article" date="2007" name="Appl. Environ. Microbiol.">
        <title>Sequence characterization and comparative analysis of three plasmids isolated from environmental Vibrio spp.</title>
        <authorList>
            <person name="Hazen T.H."/>
            <person name="Wu D."/>
            <person name="Eisen J.A."/>
            <person name="Sobecky P.A."/>
        </authorList>
    </citation>
    <scope>NUCLEOTIDE SEQUENCE [LARGE SCALE GENOMIC DNA]</scope>
    <source>
        <strain evidence="2">0908</strain>
        <plasmid evidence="2">p0908</plasmid>
    </source>
</reference>
<feature type="domain" description="3'-5' exoribonuclease Rv2179c-like" evidence="1">
    <location>
        <begin position="21"/>
        <end position="204"/>
    </location>
</feature>
<name>A9M4T8_9VIBR</name>
<dbReference type="InterPro" id="IPR036397">
    <property type="entry name" value="RNaseH_sf"/>
</dbReference>